<dbReference type="RefSeq" id="WP_011605634.1">
    <property type="nucleotide sequence ID" value="NZ_JYFN01000012.1"/>
</dbReference>
<dbReference type="AlphaFoldDB" id="A0A0D8BHL2"/>
<evidence type="ECO:0000313" key="1">
    <source>
        <dbReference type="EMBL" id="KJE23560.1"/>
    </source>
</evidence>
<evidence type="ECO:0008006" key="3">
    <source>
        <dbReference type="Google" id="ProtNLM"/>
    </source>
</evidence>
<evidence type="ECO:0000313" key="2">
    <source>
        <dbReference type="Proteomes" id="UP000032545"/>
    </source>
</evidence>
<dbReference type="OrthoDB" id="156387at2"/>
<dbReference type="EMBL" id="JYFN01000012">
    <property type="protein sequence ID" value="KJE23560.1"/>
    <property type="molecule type" value="Genomic_DNA"/>
</dbReference>
<organism evidence="1 2">
    <name type="scientific">Frankia torreyi</name>
    <dbReference type="NCBI Taxonomy" id="1856"/>
    <lineage>
        <taxon>Bacteria</taxon>
        <taxon>Bacillati</taxon>
        <taxon>Actinomycetota</taxon>
        <taxon>Actinomycetes</taxon>
        <taxon>Frankiales</taxon>
        <taxon>Frankiaceae</taxon>
        <taxon>Frankia</taxon>
    </lineage>
</organism>
<dbReference type="NCBIfam" id="TIGR03847">
    <property type="entry name" value="conserved hypothetical protein"/>
    <property type="match status" value="1"/>
</dbReference>
<proteinExistence type="predicted"/>
<gene>
    <name evidence="1" type="ORF">FF36_02009</name>
</gene>
<dbReference type="InterPro" id="IPR021441">
    <property type="entry name" value="DUF3090"/>
</dbReference>
<dbReference type="PATRIC" id="fig|1502723.3.peg.878"/>
<reference evidence="2" key="1">
    <citation type="submission" date="2015-02" db="EMBL/GenBank/DDBJ databases">
        <title>Draft Genome of Frankia sp. CpI1-S.</title>
        <authorList>
            <person name="Oshone R.T."/>
            <person name="Ngom M."/>
            <person name="Ghodhbane-Gtari F."/>
            <person name="Gtari M."/>
            <person name="Morris K."/>
            <person name="Thomas K."/>
            <person name="Sen A."/>
            <person name="Tisa L.S."/>
        </authorList>
    </citation>
    <scope>NUCLEOTIDE SEQUENCE [LARGE SCALE GENOMIC DNA]</scope>
    <source>
        <strain evidence="2">CpI1-S</strain>
    </source>
</reference>
<comment type="caution">
    <text evidence="1">The sequence shown here is derived from an EMBL/GenBank/DDBJ whole genome shotgun (WGS) entry which is preliminary data.</text>
</comment>
<sequence length="171" mass="18418">MQRYVFESPERFVVGTVGQPGDRVFFLQAAGRGQVVTVGLEKTEVTALAEGLNTLLGQVGQTQGIPLPAASDVEIDLAPLDAPFQEDFHLGQLTVSWDGHRVFVEAAGISPGEIRLPESEDELDSLRVGLSIRQARAFIERARTIVAAGRPACVLCGRPDDPAGHFCPRLN</sequence>
<keyword evidence="2" id="KW-1185">Reference proteome</keyword>
<name>A0A0D8BHL2_9ACTN</name>
<protein>
    <recommendedName>
        <fullName evidence="3">DUF3090 domain-containing protein</fullName>
    </recommendedName>
</protein>
<accession>A0A0D8BHL2</accession>
<dbReference type="Pfam" id="PF11290">
    <property type="entry name" value="DUF3090"/>
    <property type="match status" value="1"/>
</dbReference>
<reference evidence="1 2" key="2">
    <citation type="journal article" date="2016" name="Genome Announc.">
        <title>Permanent Draft Genome Sequences for Two Variants of Frankia sp. Strain CpI1, the First Frankia Strain Isolated from Root Nodules of Comptonia peregrina.</title>
        <authorList>
            <person name="Oshone R."/>
            <person name="Hurst S.G.IV."/>
            <person name="Abebe-Akele F."/>
            <person name="Simpson S."/>
            <person name="Morris K."/>
            <person name="Thomas W.K."/>
            <person name="Tisa L.S."/>
        </authorList>
    </citation>
    <scope>NUCLEOTIDE SEQUENCE [LARGE SCALE GENOMIC DNA]</scope>
    <source>
        <strain evidence="2">CpI1-S</strain>
    </source>
</reference>
<dbReference type="Proteomes" id="UP000032545">
    <property type="component" value="Unassembled WGS sequence"/>
</dbReference>